<organism evidence="1">
    <name type="scientific">Brassica oleracea</name>
    <name type="common">Wild cabbage</name>
    <dbReference type="NCBI Taxonomy" id="3712"/>
    <lineage>
        <taxon>Eukaryota</taxon>
        <taxon>Viridiplantae</taxon>
        <taxon>Streptophyta</taxon>
        <taxon>Embryophyta</taxon>
        <taxon>Tracheophyta</taxon>
        <taxon>Spermatophyta</taxon>
        <taxon>Magnoliopsida</taxon>
        <taxon>eudicotyledons</taxon>
        <taxon>Gunneridae</taxon>
        <taxon>Pentapetalae</taxon>
        <taxon>rosids</taxon>
        <taxon>malvids</taxon>
        <taxon>Brassicales</taxon>
        <taxon>Brassicaceae</taxon>
        <taxon>Brassiceae</taxon>
        <taxon>Brassica</taxon>
    </lineage>
</organism>
<protein>
    <submittedName>
        <fullName evidence="1">Uncharacterized protein</fullName>
    </submittedName>
</protein>
<feature type="non-terminal residue" evidence="1">
    <location>
        <position position="58"/>
    </location>
</feature>
<reference evidence="1" key="1">
    <citation type="submission" date="2018-11" db="EMBL/GenBank/DDBJ databases">
        <authorList>
            <consortium name="Genoscope - CEA"/>
            <person name="William W."/>
        </authorList>
    </citation>
    <scope>NUCLEOTIDE SEQUENCE</scope>
</reference>
<accession>A0A3P6CRN7</accession>
<sequence length="58" mass="6495">MASASTTTNYPQRLYKKGKIPNQQKIMSYYSYLSNFQMVEVGVGNDAWDALKKSSVGV</sequence>
<proteinExistence type="predicted"/>
<dbReference type="AlphaFoldDB" id="A0A3P6CRN7"/>
<dbReference type="EMBL" id="LR031874">
    <property type="protein sequence ID" value="VDD21143.1"/>
    <property type="molecule type" value="Genomic_DNA"/>
</dbReference>
<gene>
    <name evidence="1" type="ORF">BOLC2T07579H</name>
</gene>
<name>A0A3P6CRN7_BRAOL</name>
<evidence type="ECO:0000313" key="1">
    <source>
        <dbReference type="EMBL" id="VDD21143.1"/>
    </source>
</evidence>